<evidence type="ECO:0000313" key="7">
    <source>
        <dbReference type="Proteomes" id="UP000294543"/>
    </source>
</evidence>
<dbReference type="PANTHER" id="PTHR30055:SF234">
    <property type="entry name" value="HTH-TYPE TRANSCRIPTIONAL REGULATOR BETI"/>
    <property type="match status" value="1"/>
</dbReference>
<evidence type="ECO:0000313" key="6">
    <source>
        <dbReference type="EMBL" id="TDD23275.1"/>
    </source>
</evidence>
<keyword evidence="2 4" id="KW-0238">DNA-binding</keyword>
<dbReference type="InterPro" id="IPR023772">
    <property type="entry name" value="DNA-bd_HTH_TetR-type_CS"/>
</dbReference>
<dbReference type="Pfam" id="PF00440">
    <property type="entry name" value="TetR_N"/>
    <property type="match status" value="1"/>
</dbReference>
<keyword evidence="3" id="KW-0804">Transcription</keyword>
<evidence type="ECO:0000259" key="5">
    <source>
        <dbReference type="PROSITE" id="PS50977"/>
    </source>
</evidence>
<dbReference type="SUPFAM" id="SSF46689">
    <property type="entry name" value="Homeodomain-like"/>
    <property type="match status" value="1"/>
</dbReference>
<keyword evidence="1" id="KW-0805">Transcription regulation</keyword>
<dbReference type="EMBL" id="SMKP01000019">
    <property type="protein sequence ID" value="TDD23275.1"/>
    <property type="molecule type" value="Genomic_DNA"/>
</dbReference>
<protein>
    <submittedName>
        <fullName evidence="6">TetR/AcrR family transcriptional regulator</fullName>
    </submittedName>
</protein>
<evidence type="ECO:0000256" key="2">
    <source>
        <dbReference type="ARBA" id="ARBA00023125"/>
    </source>
</evidence>
<feature type="DNA-binding region" description="H-T-H motif" evidence="4">
    <location>
        <begin position="32"/>
        <end position="51"/>
    </location>
</feature>
<evidence type="ECO:0000256" key="4">
    <source>
        <dbReference type="PROSITE-ProRule" id="PRU00335"/>
    </source>
</evidence>
<dbReference type="PRINTS" id="PR00455">
    <property type="entry name" value="HTHTETR"/>
</dbReference>
<keyword evidence="7" id="KW-1185">Reference proteome</keyword>
<evidence type="ECO:0000256" key="1">
    <source>
        <dbReference type="ARBA" id="ARBA00023015"/>
    </source>
</evidence>
<evidence type="ECO:0000256" key="3">
    <source>
        <dbReference type="ARBA" id="ARBA00023163"/>
    </source>
</evidence>
<gene>
    <name evidence="6" type="ORF">E1294_09330</name>
</gene>
<dbReference type="InterPro" id="IPR001647">
    <property type="entry name" value="HTH_TetR"/>
</dbReference>
<dbReference type="GO" id="GO:0003700">
    <property type="term" value="F:DNA-binding transcription factor activity"/>
    <property type="evidence" value="ECO:0007669"/>
    <property type="project" value="TreeGrafter"/>
</dbReference>
<sequence length="227" mass="26174">MESKESPLRERADRILDAAEELLLRHGYRKVTVEDIATRAEVGKGTVYLHWRTKMELFEALLLRESIEVVEEFAEMLRQDPAQVQPHRFARASFLTTSRRPLLRAMFTTDLDLLDKLARHPPMRSHDLLAAERFFRVAEKYALLRTDVPNLRYTMQAVQGGFYIFDGTETTEAELDEEARADALAFAVRELFEPAQAPPPEVLAAAATEYISIFTELVPPYKKWIYD</sequence>
<dbReference type="InterPro" id="IPR009057">
    <property type="entry name" value="Homeodomain-like_sf"/>
</dbReference>
<dbReference type="InterPro" id="IPR050109">
    <property type="entry name" value="HTH-type_TetR-like_transc_reg"/>
</dbReference>
<dbReference type="PANTHER" id="PTHR30055">
    <property type="entry name" value="HTH-TYPE TRANSCRIPTIONAL REGULATOR RUTR"/>
    <property type="match status" value="1"/>
</dbReference>
<dbReference type="OrthoDB" id="3682047at2"/>
<name>A0A4R4WZP4_9ACTN</name>
<proteinExistence type="predicted"/>
<accession>A0A4R4WZP4</accession>
<dbReference type="AlphaFoldDB" id="A0A4R4WZP4"/>
<feature type="domain" description="HTH tetR-type" evidence="5">
    <location>
        <begin position="9"/>
        <end position="69"/>
    </location>
</feature>
<dbReference type="GO" id="GO:0000976">
    <property type="term" value="F:transcription cis-regulatory region binding"/>
    <property type="evidence" value="ECO:0007669"/>
    <property type="project" value="TreeGrafter"/>
</dbReference>
<reference evidence="6 7" key="1">
    <citation type="submission" date="2019-03" db="EMBL/GenBank/DDBJ databases">
        <title>Draft genome sequences of novel Actinobacteria.</title>
        <authorList>
            <person name="Sahin N."/>
            <person name="Ay H."/>
            <person name="Saygin H."/>
        </authorList>
    </citation>
    <scope>NUCLEOTIDE SEQUENCE [LARGE SCALE GENOMIC DNA]</scope>
    <source>
        <strain evidence="6 7">KC712</strain>
    </source>
</reference>
<comment type="caution">
    <text evidence="6">The sequence shown here is derived from an EMBL/GenBank/DDBJ whole genome shotgun (WGS) entry which is preliminary data.</text>
</comment>
<dbReference type="Proteomes" id="UP000294543">
    <property type="component" value="Unassembled WGS sequence"/>
</dbReference>
<organism evidence="6 7">
    <name type="scientific">Nonomuraea diastatica</name>
    <dbReference type="NCBI Taxonomy" id="1848329"/>
    <lineage>
        <taxon>Bacteria</taxon>
        <taxon>Bacillati</taxon>
        <taxon>Actinomycetota</taxon>
        <taxon>Actinomycetes</taxon>
        <taxon>Streptosporangiales</taxon>
        <taxon>Streptosporangiaceae</taxon>
        <taxon>Nonomuraea</taxon>
    </lineage>
</organism>
<dbReference type="PROSITE" id="PS01081">
    <property type="entry name" value="HTH_TETR_1"/>
    <property type="match status" value="1"/>
</dbReference>
<dbReference type="PROSITE" id="PS50977">
    <property type="entry name" value="HTH_TETR_2"/>
    <property type="match status" value="1"/>
</dbReference>
<dbReference type="Gene3D" id="1.10.357.10">
    <property type="entry name" value="Tetracycline Repressor, domain 2"/>
    <property type="match status" value="1"/>
</dbReference>